<evidence type="ECO:0000256" key="4">
    <source>
        <dbReference type="ARBA" id="ARBA00022741"/>
    </source>
</evidence>
<dbReference type="CDD" id="cd01991">
    <property type="entry name" value="Asn_synthase_B_C"/>
    <property type="match status" value="1"/>
</dbReference>
<feature type="binding site" evidence="9">
    <location>
        <position position="102"/>
    </location>
    <ligand>
        <name>L-glutamine</name>
        <dbReference type="ChEBI" id="CHEBI:58359"/>
    </ligand>
</feature>
<protein>
    <recommendedName>
        <fullName evidence="3">asparagine synthase (glutamine-hydrolyzing)</fullName>
        <ecNumber evidence="3">6.3.5.4</ecNumber>
    </recommendedName>
</protein>
<keyword evidence="8" id="KW-0028">Amino-acid biosynthesis</keyword>
<keyword evidence="13" id="KW-1185">Reference proteome</keyword>
<dbReference type="InterPro" id="IPR051786">
    <property type="entry name" value="ASN_synthetase/amidase"/>
</dbReference>
<dbReference type="GO" id="GO:0005829">
    <property type="term" value="C:cytosol"/>
    <property type="evidence" value="ECO:0007669"/>
    <property type="project" value="TreeGrafter"/>
</dbReference>
<name>A0A5Q0BHY3_9GAMM</name>
<evidence type="ECO:0000256" key="2">
    <source>
        <dbReference type="ARBA" id="ARBA00005752"/>
    </source>
</evidence>
<dbReference type="Pfam" id="PF13537">
    <property type="entry name" value="GATase_7"/>
    <property type="match status" value="1"/>
</dbReference>
<reference evidence="12 13" key="1">
    <citation type="submission" date="2019-09" db="EMBL/GenBank/DDBJ databases">
        <title>Ecophysiology of the spiral-shaped methanotroph Methylospira mobilis as revealed by the complete genome sequence.</title>
        <authorList>
            <person name="Oshkin I.Y."/>
            <person name="Dedysh S.N."/>
            <person name="Miroshnikov K."/>
            <person name="Danilova O.V."/>
            <person name="Hakobyan A."/>
            <person name="Liesack W."/>
        </authorList>
    </citation>
    <scope>NUCLEOTIDE SEQUENCE [LARGE SCALE GENOMIC DNA]</scope>
    <source>
        <strain evidence="12 13">Shm1</strain>
    </source>
</reference>
<dbReference type="GO" id="GO:0006529">
    <property type="term" value="P:asparagine biosynthetic process"/>
    <property type="evidence" value="ECO:0007669"/>
    <property type="project" value="UniProtKB-KW"/>
</dbReference>
<evidence type="ECO:0000256" key="6">
    <source>
        <dbReference type="ARBA" id="ARBA00022962"/>
    </source>
</evidence>
<evidence type="ECO:0000313" key="13">
    <source>
        <dbReference type="Proteomes" id="UP000325755"/>
    </source>
</evidence>
<dbReference type="PIRSF" id="PIRSF001589">
    <property type="entry name" value="Asn_synthetase_glu-h"/>
    <property type="match status" value="1"/>
</dbReference>
<feature type="active site" description="For GATase activity" evidence="8">
    <location>
        <position position="2"/>
    </location>
</feature>
<keyword evidence="6 8" id="KW-0315">Glutamine amidotransferase</keyword>
<organism evidence="12 13">
    <name type="scientific">Candidatus Methylospira mobilis</name>
    <dbReference type="NCBI Taxonomy" id="1808979"/>
    <lineage>
        <taxon>Bacteria</taxon>
        <taxon>Pseudomonadati</taxon>
        <taxon>Pseudomonadota</taxon>
        <taxon>Gammaproteobacteria</taxon>
        <taxon>Methylococcales</taxon>
        <taxon>Methylococcaceae</taxon>
        <taxon>Candidatus Methylospira</taxon>
    </lineage>
</organism>
<comment type="similarity">
    <text evidence="2">Belongs to the asparagine synthetase family.</text>
</comment>
<dbReference type="Proteomes" id="UP000325755">
    <property type="component" value="Chromosome"/>
</dbReference>
<comment type="pathway">
    <text evidence="1">Amino-acid biosynthesis; L-asparagine biosynthesis; L-asparagine from L-aspartate (L-Gln route): step 1/1.</text>
</comment>
<dbReference type="PANTHER" id="PTHR43284">
    <property type="entry name" value="ASPARAGINE SYNTHETASE (GLUTAMINE-HYDROLYZING)"/>
    <property type="match status" value="1"/>
</dbReference>
<dbReference type="Gene3D" id="3.40.50.620">
    <property type="entry name" value="HUPs"/>
    <property type="match status" value="1"/>
</dbReference>
<proteinExistence type="inferred from homology"/>
<dbReference type="InterPro" id="IPR006426">
    <property type="entry name" value="Asn_synth_AEB"/>
</dbReference>
<dbReference type="InterPro" id="IPR029055">
    <property type="entry name" value="Ntn_hydrolases_N"/>
</dbReference>
<evidence type="ECO:0000313" key="12">
    <source>
        <dbReference type="EMBL" id="QFY41738.1"/>
    </source>
</evidence>
<keyword evidence="12" id="KW-0436">Ligase</keyword>
<dbReference type="InterPro" id="IPR001962">
    <property type="entry name" value="Asn_synthase"/>
</dbReference>
<dbReference type="AlphaFoldDB" id="A0A5Q0BHY3"/>
<dbReference type="EMBL" id="CP044205">
    <property type="protein sequence ID" value="QFY41738.1"/>
    <property type="molecule type" value="Genomic_DNA"/>
</dbReference>
<accession>A0A5Q0BHY3</accession>
<feature type="domain" description="Glutamine amidotransferase type-2" evidence="11">
    <location>
        <begin position="2"/>
        <end position="215"/>
    </location>
</feature>
<dbReference type="InParanoid" id="A0A5Q0BHY3"/>
<evidence type="ECO:0000256" key="3">
    <source>
        <dbReference type="ARBA" id="ARBA00012737"/>
    </source>
</evidence>
<evidence type="ECO:0000256" key="10">
    <source>
        <dbReference type="PIRSR" id="PIRSR001589-3"/>
    </source>
</evidence>
<dbReference type="SUPFAM" id="SSF52402">
    <property type="entry name" value="Adenine nucleotide alpha hydrolases-like"/>
    <property type="match status" value="1"/>
</dbReference>
<dbReference type="GO" id="GO:0004066">
    <property type="term" value="F:asparagine synthase (glutamine-hydrolyzing) activity"/>
    <property type="evidence" value="ECO:0007669"/>
    <property type="project" value="UniProtKB-EC"/>
</dbReference>
<dbReference type="RefSeq" id="WP_153247722.1">
    <property type="nucleotide sequence ID" value="NZ_CP044205.1"/>
</dbReference>
<dbReference type="KEGG" id="mmob:F6R98_03090"/>
<dbReference type="InterPro" id="IPR014729">
    <property type="entry name" value="Rossmann-like_a/b/a_fold"/>
</dbReference>
<evidence type="ECO:0000256" key="8">
    <source>
        <dbReference type="PIRSR" id="PIRSR001589-1"/>
    </source>
</evidence>
<dbReference type="PANTHER" id="PTHR43284:SF1">
    <property type="entry name" value="ASPARAGINE SYNTHETASE"/>
    <property type="match status" value="1"/>
</dbReference>
<sequence>MCGVCGIAQLSGALNVPEARRQVEQMVALLAHRGPDGSGISTGNDAVLGATRLAIRGLADGDQPFVDSESGVTVACNGEIDNHLEIRDWLAKRGRQVEHATDVAVIPQLYLELGDRFPEKLVGAFAIVIWDPRCNTLILARDRAGERPLYYRQQGANIAFASELTALTASGAVSASPDINAIAGFLRFGYFPAPTTPLEHIHAVGPAEVICFTVNGTQRRNYWSWPLTATSMSPLAPAARERALSDFDTVFRNAVLQQSEVDVDFGVFLSGGVDSSLVAAVTRNLRPEKRLNAYSLRFSESSYDEGDIAEGVANSLGVEFIPVWIKPEDFPAMLPELMRVTGIPLADPAWIPSTLLAKRAAQDVKVALVGEGADELFGGYPTYFGARFALYYSRLPAALRRLIRISVDRWPATDKKVTLSFLLKRFIQGDTLSGLERHRLWVSNIAPELLHKLGVQHHFSDYPAESDSLLNQVQRFDLENSLAEGLLTKADRSGMTQGLELRAPFLDLAVMEFAGTLPEAERTRGISTKIFLKSYAMRYLPKEIVYRRKRGLSVPLSSWLRGPLADWASNLLNEPRLEQAGVNRKAARDLFNAHRKRQGDHARALWTLMVLSAWLSTQA</sequence>
<dbReference type="NCBIfam" id="TIGR01536">
    <property type="entry name" value="asn_synth_AEB"/>
    <property type="match status" value="1"/>
</dbReference>
<dbReference type="CDD" id="cd00712">
    <property type="entry name" value="AsnB"/>
    <property type="match status" value="1"/>
</dbReference>
<dbReference type="OrthoDB" id="9763290at2"/>
<dbReference type="GO" id="GO:0005524">
    <property type="term" value="F:ATP binding"/>
    <property type="evidence" value="ECO:0007669"/>
    <property type="project" value="UniProtKB-KW"/>
</dbReference>
<keyword evidence="5 9" id="KW-0067">ATP-binding</keyword>
<dbReference type="EC" id="6.3.5.4" evidence="3"/>
<evidence type="ECO:0000256" key="7">
    <source>
        <dbReference type="ARBA" id="ARBA00048741"/>
    </source>
</evidence>
<gene>
    <name evidence="12" type="primary">asnB</name>
    <name evidence="12" type="ORF">F6R98_03090</name>
</gene>
<dbReference type="PROSITE" id="PS51278">
    <property type="entry name" value="GATASE_TYPE_2"/>
    <property type="match status" value="1"/>
</dbReference>
<evidence type="ECO:0000256" key="1">
    <source>
        <dbReference type="ARBA" id="ARBA00005187"/>
    </source>
</evidence>
<dbReference type="SUPFAM" id="SSF56235">
    <property type="entry name" value="N-terminal nucleophile aminohydrolases (Ntn hydrolases)"/>
    <property type="match status" value="1"/>
</dbReference>
<evidence type="ECO:0000259" key="11">
    <source>
        <dbReference type="PROSITE" id="PS51278"/>
    </source>
</evidence>
<evidence type="ECO:0000256" key="5">
    <source>
        <dbReference type="ARBA" id="ARBA00022840"/>
    </source>
</evidence>
<evidence type="ECO:0000256" key="9">
    <source>
        <dbReference type="PIRSR" id="PIRSR001589-2"/>
    </source>
</evidence>
<dbReference type="InterPro" id="IPR033738">
    <property type="entry name" value="AsnB_N"/>
</dbReference>
<keyword evidence="4 9" id="KW-0547">Nucleotide-binding</keyword>
<comment type="catalytic activity">
    <reaction evidence="7">
        <text>L-aspartate + L-glutamine + ATP + H2O = L-asparagine + L-glutamate + AMP + diphosphate + H(+)</text>
        <dbReference type="Rhea" id="RHEA:12228"/>
        <dbReference type="ChEBI" id="CHEBI:15377"/>
        <dbReference type="ChEBI" id="CHEBI:15378"/>
        <dbReference type="ChEBI" id="CHEBI:29985"/>
        <dbReference type="ChEBI" id="CHEBI:29991"/>
        <dbReference type="ChEBI" id="CHEBI:30616"/>
        <dbReference type="ChEBI" id="CHEBI:33019"/>
        <dbReference type="ChEBI" id="CHEBI:58048"/>
        <dbReference type="ChEBI" id="CHEBI:58359"/>
        <dbReference type="ChEBI" id="CHEBI:456215"/>
        <dbReference type="EC" id="6.3.5.4"/>
    </reaction>
</comment>
<dbReference type="Gene3D" id="3.60.20.10">
    <property type="entry name" value="Glutamine Phosphoribosylpyrophosphate, subunit 1, domain 1"/>
    <property type="match status" value="1"/>
</dbReference>
<dbReference type="Pfam" id="PF00733">
    <property type="entry name" value="Asn_synthase"/>
    <property type="match status" value="1"/>
</dbReference>
<dbReference type="InterPro" id="IPR017932">
    <property type="entry name" value="GATase_2_dom"/>
</dbReference>
<keyword evidence="8" id="KW-0061">Asparagine biosynthesis</keyword>
<feature type="site" description="Important for beta-aspartyl-AMP intermediate formation" evidence="10">
    <location>
        <position position="371"/>
    </location>
</feature>